<evidence type="ECO:0000313" key="1">
    <source>
        <dbReference type="EMBL" id="RCV14320.1"/>
    </source>
</evidence>
<dbReference type="AlphaFoldDB" id="A0A368QAN5"/>
<proteinExistence type="predicted"/>
<reference evidence="1" key="1">
    <citation type="journal article" date="2012" name="Nat. Biotechnol.">
        <title>Reference genome sequence of the model plant Setaria.</title>
        <authorList>
            <person name="Bennetzen J.L."/>
            <person name="Schmutz J."/>
            <person name="Wang H."/>
            <person name="Percifield R."/>
            <person name="Hawkins J."/>
            <person name="Pontaroli A.C."/>
            <person name="Estep M."/>
            <person name="Feng L."/>
            <person name="Vaughn J.N."/>
            <person name="Grimwood J."/>
            <person name="Jenkins J."/>
            <person name="Barry K."/>
            <person name="Lindquist E."/>
            <person name="Hellsten U."/>
            <person name="Deshpande S."/>
            <person name="Wang X."/>
            <person name="Wu X."/>
            <person name="Mitros T."/>
            <person name="Triplett J."/>
            <person name="Yang X."/>
            <person name="Ye C.Y."/>
            <person name="Mauro-Herrera M."/>
            <person name="Wang L."/>
            <person name="Li P."/>
            <person name="Sharma M."/>
            <person name="Sharma R."/>
            <person name="Ronald P.C."/>
            <person name="Panaud O."/>
            <person name="Kellogg E.A."/>
            <person name="Brutnell T.P."/>
            <person name="Doust A.N."/>
            <person name="Tuskan G.A."/>
            <person name="Rokhsar D."/>
            <person name="Devos K.M."/>
        </authorList>
    </citation>
    <scope>NUCLEOTIDE SEQUENCE [LARGE SCALE GENOMIC DNA]</scope>
    <source>
        <strain evidence="1">Yugu1</strain>
    </source>
</reference>
<name>A0A368QAN5_SETIT</name>
<accession>A0A368QAN5</accession>
<gene>
    <name evidence="1" type="ORF">SETIT_2G416000v2</name>
</gene>
<organism evidence="1">
    <name type="scientific">Setaria italica</name>
    <name type="common">Foxtail millet</name>
    <name type="synonym">Panicum italicum</name>
    <dbReference type="NCBI Taxonomy" id="4555"/>
    <lineage>
        <taxon>Eukaryota</taxon>
        <taxon>Viridiplantae</taxon>
        <taxon>Streptophyta</taxon>
        <taxon>Embryophyta</taxon>
        <taxon>Tracheophyta</taxon>
        <taxon>Spermatophyta</taxon>
        <taxon>Magnoliopsida</taxon>
        <taxon>Liliopsida</taxon>
        <taxon>Poales</taxon>
        <taxon>Poaceae</taxon>
        <taxon>PACMAD clade</taxon>
        <taxon>Panicoideae</taxon>
        <taxon>Panicodae</taxon>
        <taxon>Paniceae</taxon>
        <taxon>Cenchrinae</taxon>
        <taxon>Setaria</taxon>
    </lineage>
</organism>
<reference evidence="1" key="2">
    <citation type="submission" date="2015-07" db="EMBL/GenBank/DDBJ databases">
        <authorList>
            <person name="Noorani M."/>
        </authorList>
    </citation>
    <scope>NUCLEOTIDE SEQUENCE</scope>
    <source>
        <strain evidence="1">Yugu1</strain>
    </source>
</reference>
<dbReference type="EMBL" id="CM003529">
    <property type="protein sequence ID" value="RCV14320.1"/>
    <property type="molecule type" value="Genomic_DNA"/>
</dbReference>
<sequence length="100" mass="11428">MTAFAHGPNNFLQAGWAGSKWINHHGLPRSMCIAERIKMDVEYTAPCIQKNRNPKEHGGNAVRHVRWITAWIYGRMKDMQVLMSNQILLGILKVKSETLN</sequence>
<protein>
    <submittedName>
        <fullName evidence="1">Uncharacterized protein</fullName>
    </submittedName>
</protein>